<feature type="chain" id="PRO_5036448559" evidence="1">
    <location>
        <begin position="27"/>
        <end position="221"/>
    </location>
</feature>
<reference evidence="2" key="1">
    <citation type="submission" date="2022-08" db="UniProtKB">
        <authorList>
            <consortium name="EnsemblMetazoa"/>
        </authorList>
    </citation>
    <scope>IDENTIFICATION</scope>
    <source>
        <strain evidence="2">05x7-T-G4-1.051#20</strain>
    </source>
</reference>
<dbReference type="AlphaFoldDB" id="A0A8W8MM56"/>
<evidence type="ECO:0000313" key="2">
    <source>
        <dbReference type="EnsemblMetazoa" id="G34997.1:cds"/>
    </source>
</evidence>
<keyword evidence="3" id="KW-1185">Reference proteome</keyword>
<name>A0A8W8MM56_MAGGI</name>
<keyword evidence="1" id="KW-0732">Signal</keyword>
<dbReference type="OrthoDB" id="6193202at2759"/>
<evidence type="ECO:0000313" key="3">
    <source>
        <dbReference type="Proteomes" id="UP000005408"/>
    </source>
</evidence>
<evidence type="ECO:0000256" key="1">
    <source>
        <dbReference type="SAM" id="SignalP"/>
    </source>
</evidence>
<sequence length="221" mass="25142">MALFVFNWTKRGYILAVLSLVLLVLAAQHREYFLCEEKQLSSFEKFCVWLGVMEKPKPCPGIEDMYSMAMEMGQATAAVVASSFVPSVLKGTCSLLGWGIRLIKRIPKAIQGGLQSVKGIPRFLKGSLSSAINEIPLAIKGIPKSAKESFRFIKGQMRFGRRSLKASKKDPTKYKYFFFRNAYGQRKLVMIMREGEKFKEIFVQNPRTKKMECVLSYPRES</sequence>
<accession>A0A8W8MM56</accession>
<dbReference type="Proteomes" id="UP000005408">
    <property type="component" value="Unassembled WGS sequence"/>
</dbReference>
<proteinExistence type="predicted"/>
<organism evidence="2 3">
    <name type="scientific">Magallana gigas</name>
    <name type="common">Pacific oyster</name>
    <name type="synonym">Crassostrea gigas</name>
    <dbReference type="NCBI Taxonomy" id="29159"/>
    <lineage>
        <taxon>Eukaryota</taxon>
        <taxon>Metazoa</taxon>
        <taxon>Spiralia</taxon>
        <taxon>Lophotrochozoa</taxon>
        <taxon>Mollusca</taxon>
        <taxon>Bivalvia</taxon>
        <taxon>Autobranchia</taxon>
        <taxon>Pteriomorphia</taxon>
        <taxon>Ostreida</taxon>
        <taxon>Ostreoidea</taxon>
        <taxon>Ostreidae</taxon>
        <taxon>Magallana</taxon>
    </lineage>
</organism>
<protein>
    <submittedName>
        <fullName evidence="2">Uncharacterized protein</fullName>
    </submittedName>
</protein>
<dbReference type="EnsemblMetazoa" id="G34997.1">
    <property type="protein sequence ID" value="G34997.1:cds"/>
    <property type="gene ID" value="G34997"/>
</dbReference>
<feature type="signal peptide" evidence="1">
    <location>
        <begin position="1"/>
        <end position="26"/>
    </location>
</feature>